<dbReference type="Proteomes" id="UP000050975">
    <property type="component" value="Unassembled WGS sequence"/>
</dbReference>
<comment type="caution">
    <text evidence="2">The sequence shown here is derived from an EMBL/GenBank/DDBJ whole genome shotgun (WGS) entry which is preliminary data.</text>
</comment>
<proteinExistence type="inferred from homology"/>
<evidence type="ECO:0000313" key="3">
    <source>
        <dbReference type="Proteomes" id="UP000050975"/>
    </source>
</evidence>
<sequence>MTAFGVTPEEFNKRWLRYYQTQYWVEVDELENFDRFARVIYDHKKTNSYQNTSTAMSPNGDKAAFISDRSGTAEIIVISGIDGSMIRKLVKSSYASGYEGLHLYEGGLSWSRDGEFITFAAKARGNDVLYIIHAQDGRVHKRLEFDLNGIYAPKFSPDGQKIVFTGLKDAYSDIYICNIETAILEKVTDDIYSDHHPDILNDEVIVFVSDRPDSGEEYYYGNHAVFIYSYGDISRLPPRSRYVASPVLTPDGGFFFVADYDSAYNLYFYSQDEGRITRRTDIFTGIYYPSSSMDGNKIAFSYYNDYGYDICVVKDPLDKMLGYAEPESTELASEDYYVPEDLDEDDVRKYRARFTFDYFTASASYFSALGFSGVGQIGVSDILGNHHFRFASNFYGSLTSSDIFINYWYLKKRTDFGVSLFQYLNYFSDRHDLLVWRYLGGGGGIQYPLNRFFRVELGLYAYKLYETRWYDYFPRYYSNISTEESYNMFYPDVALIFDNIKWGPLGPHDGRRFRISAYSTIFSDKDIRNAIVDYRRYFGVSPRASLASRLVLAASFGDDLDYWSIGGPYSLRGYDYYSFTGSKIGFLNLEFRFPFIDRLSIAFPIPLEIRNIRGDLFADVGTAYTDSVKLWETEGGFRLNDLKLGVGGGLRFTFLYIIFRLDYARAHNLRGWYESEFAYQQGIKSDWKFYLTLSPDW</sequence>
<dbReference type="PANTHER" id="PTHR36842:SF1">
    <property type="entry name" value="PROTEIN TOLB"/>
    <property type="match status" value="1"/>
</dbReference>
<reference evidence="2 3" key="1">
    <citation type="journal article" date="2015" name="Microbiome">
        <title>Genomic resolution of linkages in carbon, nitrogen, and sulfur cycling among widespread estuary sediment bacteria.</title>
        <authorList>
            <person name="Baker B.J."/>
            <person name="Lazar C.S."/>
            <person name="Teske A.P."/>
            <person name="Dick G.J."/>
        </authorList>
    </citation>
    <scope>NUCLEOTIDE SEQUENCE [LARGE SCALE GENOMIC DNA]</scope>
    <source>
        <strain evidence="2">SM1_77</strain>
    </source>
</reference>
<dbReference type="SUPFAM" id="SSF69304">
    <property type="entry name" value="Tricorn protease N-terminal domain"/>
    <property type="match status" value="1"/>
</dbReference>
<dbReference type="InterPro" id="IPR011042">
    <property type="entry name" value="6-blade_b-propeller_TolB-like"/>
</dbReference>
<dbReference type="PANTHER" id="PTHR36842">
    <property type="entry name" value="PROTEIN TOLB HOMOLOG"/>
    <property type="match status" value="1"/>
</dbReference>
<dbReference type="Pfam" id="PF07676">
    <property type="entry name" value="PD40"/>
    <property type="match status" value="2"/>
</dbReference>
<dbReference type="AlphaFoldDB" id="A0A0S8JWG3"/>
<dbReference type="Gene3D" id="2.40.160.50">
    <property type="entry name" value="membrane protein fhac: a member of the omp85/tpsb transporter family"/>
    <property type="match status" value="1"/>
</dbReference>
<comment type="similarity">
    <text evidence="1">Belongs to the TolB family.</text>
</comment>
<accession>A0A0S8JWG3</accession>
<dbReference type="InterPro" id="IPR011659">
    <property type="entry name" value="WD40"/>
</dbReference>
<evidence type="ECO:0000256" key="1">
    <source>
        <dbReference type="ARBA" id="ARBA00009820"/>
    </source>
</evidence>
<evidence type="ECO:0008006" key="4">
    <source>
        <dbReference type="Google" id="ProtNLM"/>
    </source>
</evidence>
<protein>
    <recommendedName>
        <fullName evidence="4">Bacterial surface antigen (D15) domain-containing protein</fullName>
    </recommendedName>
</protein>
<gene>
    <name evidence="2" type="ORF">AMJ74_05730</name>
</gene>
<dbReference type="EMBL" id="LJVE01000120">
    <property type="protein sequence ID" value="KPL13109.1"/>
    <property type="molecule type" value="Genomic_DNA"/>
</dbReference>
<evidence type="ECO:0000313" key="2">
    <source>
        <dbReference type="EMBL" id="KPL13109.1"/>
    </source>
</evidence>
<name>A0A0S8JWG3_UNCW3</name>
<dbReference type="Gene3D" id="2.120.10.30">
    <property type="entry name" value="TolB, C-terminal domain"/>
    <property type="match status" value="2"/>
</dbReference>
<organism evidence="2 3">
    <name type="scientific">candidate division WOR_3 bacterium SM1_77</name>
    <dbReference type="NCBI Taxonomy" id="1703778"/>
    <lineage>
        <taxon>Bacteria</taxon>
        <taxon>Bacteria division WOR-3</taxon>
    </lineage>
</organism>